<dbReference type="EMBL" id="JAULSW010000009">
    <property type="protein sequence ID" value="KAK3369996.1"/>
    <property type="molecule type" value="Genomic_DNA"/>
</dbReference>
<gene>
    <name evidence="8" type="ORF">B0H63DRAFT_485898</name>
</gene>
<dbReference type="PANTHER" id="PTHR23502:SF181">
    <property type="entry name" value="MAJOR FACILITATOR SUPERFAMILY (MFS) PROFILE DOMAIN-CONTAINING PROTEIN"/>
    <property type="match status" value="1"/>
</dbReference>
<dbReference type="PANTHER" id="PTHR23502">
    <property type="entry name" value="MAJOR FACILITATOR SUPERFAMILY"/>
    <property type="match status" value="1"/>
</dbReference>
<name>A0AAE0K4P4_9PEZI</name>
<keyword evidence="4 6" id="KW-0472">Membrane</keyword>
<reference evidence="8" key="2">
    <citation type="submission" date="2023-06" db="EMBL/GenBank/DDBJ databases">
        <authorList>
            <consortium name="Lawrence Berkeley National Laboratory"/>
            <person name="Haridas S."/>
            <person name="Hensen N."/>
            <person name="Bonometti L."/>
            <person name="Westerberg I."/>
            <person name="Brannstrom I.O."/>
            <person name="Guillou S."/>
            <person name="Cros-Aarteil S."/>
            <person name="Calhoun S."/>
            <person name="Kuo A."/>
            <person name="Mondo S."/>
            <person name="Pangilinan J."/>
            <person name="Riley R."/>
            <person name="LaButti K."/>
            <person name="Andreopoulos B."/>
            <person name="Lipzen A."/>
            <person name="Chen C."/>
            <person name="Yanf M."/>
            <person name="Daum C."/>
            <person name="Ng V."/>
            <person name="Clum A."/>
            <person name="Steindorff A."/>
            <person name="Ohm R."/>
            <person name="Martin F."/>
            <person name="Silar P."/>
            <person name="Natvig D."/>
            <person name="Lalanne C."/>
            <person name="Gautier V."/>
            <person name="Ament-velasquez S.L."/>
            <person name="Kruys A."/>
            <person name="Hutchinson M.I."/>
            <person name="Powell A.J."/>
            <person name="Barry K."/>
            <person name="Miller A.N."/>
            <person name="Grigoriev I.V."/>
            <person name="Debuchy R."/>
            <person name="Gladieux P."/>
            <person name="Thoren M.H."/>
            <person name="Johannesson H."/>
        </authorList>
    </citation>
    <scope>NUCLEOTIDE SEQUENCE</scope>
    <source>
        <strain evidence="8">CBS 232.78</strain>
    </source>
</reference>
<evidence type="ECO:0000256" key="1">
    <source>
        <dbReference type="ARBA" id="ARBA00004141"/>
    </source>
</evidence>
<accession>A0AAE0K4P4</accession>
<keyword evidence="3 6" id="KW-1133">Transmembrane helix</keyword>
<evidence type="ECO:0000256" key="4">
    <source>
        <dbReference type="ARBA" id="ARBA00023136"/>
    </source>
</evidence>
<keyword evidence="2 6" id="KW-0812">Transmembrane</keyword>
<dbReference type="Gene3D" id="1.20.1250.20">
    <property type="entry name" value="MFS general substrate transporter like domains"/>
    <property type="match status" value="1"/>
</dbReference>
<evidence type="ECO:0000256" key="2">
    <source>
        <dbReference type="ARBA" id="ARBA00022692"/>
    </source>
</evidence>
<dbReference type="Pfam" id="PF07690">
    <property type="entry name" value="MFS_1"/>
    <property type="match status" value="1"/>
</dbReference>
<feature type="domain" description="Major facilitator superfamily (MFS) profile" evidence="7">
    <location>
        <begin position="66"/>
        <end position="593"/>
    </location>
</feature>
<feature type="region of interest" description="Disordered" evidence="5">
    <location>
        <begin position="308"/>
        <end position="340"/>
    </location>
</feature>
<dbReference type="GO" id="GO:0005886">
    <property type="term" value="C:plasma membrane"/>
    <property type="evidence" value="ECO:0007669"/>
    <property type="project" value="TreeGrafter"/>
</dbReference>
<feature type="transmembrane region" description="Helical" evidence="6">
    <location>
        <begin position="193"/>
        <end position="215"/>
    </location>
</feature>
<dbReference type="GO" id="GO:0022857">
    <property type="term" value="F:transmembrane transporter activity"/>
    <property type="evidence" value="ECO:0007669"/>
    <property type="project" value="InterPro"/>
</dbReference>
<dbReference type="PROSITE" id="PS50850">
    <property type="entry name" value="MFS"/>
    <property type="match status" value="1"/>
</dbReference>
<protein>
    <submittedName>
        <fullName evidence="8">Major facilitator superfamily domain-containing protein</fullName>
    </submittedName>
</protein>
<feature type="transmembrane region" description="Helical" evidence="6">
    <location>
        <begin position="418"/>
        <end position="438"/>
    </location>
</feature>
<feature type="transmembrane region" description="Helical" evidence="6">
    <location>
        <begin position="64"/>
        <end position="85"/>
    </location>
</feature>
<proteinExistence type="predicted"/>
<evidence type="ECO:0000313" key="8">
    <source>
        <dbReference type="EMBL" id="KAK3369996.1"/>
    </source>
</evidence>
<reference evidence="8" key="1">
    <citation type="journal article" date="2023" name="Mol. Phylogenet. Evol.">
        <title>Genome-scale phylogeny and comparative genomics of the fungal order Sordariales.</title>
        <authorList>
            <person name="Hensen N."/>
            <person name="Bonometti L."/>
            <person name="Westerberg I."/>
            <person name="Brannstrom I.O."/>
            <person name="Guillou S."/>
            <person name="Cros-Aarteil S."/>
            <person name="Calhoun S."/>
            <person name="Haridas S."/>
            <person name="Kuo A."/>
            <person name="Mondo S."/>
            <person name="Pangilinan J."/>
            <person name="Riley R."/>
            <person name="LaButti K."/>
            <person name="Andreopoulos B."/>
            <person name="Lipzen A."/>
            <person name="Chen C."/>
            <person name="Yan M."/>
            <person name="Daum C."/>
            <person name="Ng V."/>
            <person name="Clum A."/>
            <person name="Steindorff A."/>
            <person name="Ohm R.A."/>
            <person name="Martin F."/>
            <person name="Silar P."/>
            <person name="Natvig D.O."/>
            <person name="Lalanne C."/>
            <person name="Gautier V."/>
            <person name="Ament-Velasquez S.L."/>
            <person name="Kruys A."/>
            <person name="Hutchinson M.I."/>
            <person name="Powell A.J."/>
            <person name="Barry K."/>
            <person name="Miller A.N."/>
            <person name="Grigoriev I.V."/>
            <person name="Debuchy R."/>
            <person name="Gladieux P."/>
            <person name="Hiltunen Thoren M."/>
            <person name="Johannesson H."/>
        </authorList>
    </citation>
    <scope>NUCLEOTIDE SEQUENCE</scope>
    <source>
        <strain evidence="8">CBS 232.78</strain>
    </source>
</reference>
<evidence type="ECO:0000256" key="3">
    <source>
        <dbReference type="ARBA" id="ARBA00022989"/>
    </source>
</evidence>
<comment type="caution">
    <text evidence="8">The sequence shown here is derived from an EMBL/GenBank/DDBJ whole genome shotgun (WGS) entry which is preliminary data.</text>
</comment>
<organism evidence="8 9">
    <name type="scientific">Podospora didyma</name>
    <dbReference type="NCBI Taxonomy" id="330526"/>
    <lineage>
        <taxon>Eukaryota</taxon>
        <taxon>Fungi</taxon>
        <taxon>Dikarya</taxon>
        <taxon>Ascomycota</taxon>
        <taxon>Pezizomycotina</taxon>
        <taxon>Sordariomycetes</taxon>
        <taxon>Sordariomycetidae</taxon>
        <taxon>Sordariales</taxon>
        <taxon>Podosporaceae</taxon>
        <taxon>Podospora</taxon>
    </lineage>
</organism>
<feature type="compositionally biased region" description="Low complexity" evidence="5">
    <location>
        <begin position="308"/>
        <end position="318"/>
    </location>
</feature>
<feature type="transmembrane region" description="Helical" evidence="6">
    <location>
        <begin position="555"/>
        <end position="577"/>
    </location>
</feature>
<feature type="transmembrane region" description="Helical" evidence="6">
    <location>
        <begin position="459"/>
        <end position="479"/>
    </location>
</feature>
<feature type="transmembrane region" description="Helical" evidence="6">
    <location>
        <begin position="525"/>
        <end position="543"/>
    </location>
</feature>
<feature type="transmembrane region" description="Helical" evidence="6">
    <location>
        <begin position="494"/>
        <end position="513"/>
    </location>
</feature>
<dbReference type="Proteomes" id="UP001285441">
    <property type="component" value="Unassembled WGS sequence"/>
</dbReference>
<feature type="transmembrane region" description="Helical" evidence="6">
    <location>
        <begin position="105"/>
        <end position="124"/>
    </location>
</feature>
<evidence type="ECO:0000256" key="5">
    <source>
        <dbReference type="SAM" id="MobiDB-lite"/>
    </source>
</evidence>
<keyword evidence="9" id="KW-1185">Reference proteome</keyword>
<sequence>MPGWKYAFSLSREAVKGATPPGTVRLIEHSITQHNGRYVDRVANFPVPTSDPADPLNWAQWRKVCCLATVSLYAFVSNFASASLAPALPIWNLFFPQNLKSPNDLMQFIAFNVLLLGLGNVFWVPLANVFGRRPMLVLSTLALLVASACGTVTANFHHVLVIRIFQGLGGSASETIAPAVVGDMFFVHERGGWMAFYTAFLASGSVVGGISGGYIATRHGWFSLFEVNAVLSGIAFLCTLLLVPETIYQRESPCLPLQRNIPRTSRFWPRTPAPYLSLVSLPSMHMTLPSRFVGSIDQGPALTWYQTSSSGDLSSSTTPARFSKVSKKNRSSRGTAVASNTAAAQQPPFTFLQSLKIGMYRGNLLYQFKKPWFTLRLPATWIVMFQYGGLVGAVAVMSTVGPQILDLPPYQWGENSGLLFIGALIGIVFGGLFTSLLADKRLKALAKNQDHGYAEPESRIPIILPSLAIATGGLLVFGFCAEYPGRYQWVGLEFAYGMVAFALAQVPSIWFSYLIDAYAQLASDCFVMICILRGIVPFTWTLFVSEWVAKDGFLIPFGGFTVMMGVFSLLILPLIWMGKRMRIATARYVVGNQ</sequence>
<feature type="transmembrane region" description="Helical" evidence="6">
    <location>
        <begin position="136"/>
        <end position="154"/>
    </location>
</feature>
<evidence type="ECO:0000313" key="9">
    <source>
        <dbReference type="Proteomes" id="UP001285441"/>
    </source>
</evidence>
<dbReference type="InterPro" id="IPR011701">
    <property type="entry name" value="MFS"/>
</dbReference>
<dbReference type="SUPFAM" id="SSF103473">
    <property type="entry name" value="MFS general substrate transporter"/>
    <property type="match status" value="1"/>
</dbReference>
<feature type="transmembrane region" description="Helical" evidence="6">
    <location>
        <begin position="379"/>
        <end position="398"/>
    </location>
</feature>
<evidence type="ECO:0000259" key="7">
    <source>
        <dbReference type="PROSITE" id="PS50850"/>
    </source>
</evidence>
<comment type="subcellular location">
    <subcellularLocation>
        <location evidence="1">Membrane</location>
        <topology evidence="1">Multi-pass membrane protein</topology>
    </subcellularLocation>
</comment>
<dbReference type="InterPro" id="IPR020846">
    <property type="entry name" value="MFS_dom"/>
</dbReference>
<dbReference type="AlphaFoldDB" id="A0AAE0K4P4"/>
<dbReference type="InterPro" id="IPR036259">
    <property type="entry name" value="MFS_trans_sf"/>
</dbReference>
<evidence type="ECO:0000256" key="6">
    <source>
        <dbReference type="SAM" id="Phobius"/>
    </source>
</evidence>